<protein>
    <submittedName>
        <fullName evidence="1">Uncharacterized protein</fullName>
    </submittedName>
</protein>
<proteinExistence type="predicted"/>
<comment type="caution">
    <text evidence="1">The sequence shown here is derived from an EMBL/GenBank/DDBJ whole genome shotgun (WGS) entry which is preliminary data.</text>
</comment>
<accession>A0A2D0NEV8</accession>
<gene>
    <name evidence="1" type="ORF">CRP01_08725</name>
</gene>
<keyword evidence="2" id="KW-1185">Reference proteome</keyword>
<evidence type="ECO:0000313" key="1">
    <source>
        <dbReference type="EMBL" id="PHN07032.1"/>
    </source>
</evidence>
<sequence length="63" mass="7215">MTKKIICDYYENPFQGMANDIPMPSLCKTIKIDLRQLLGKKTCRPASRLKTDTNVNYLGRGCF</sequence>
<reference evidence="1 2" key="1">
    <citation type="submission" date="2017-10" db="EMBL/GenBank/DDBJ databases">
        <title>The draft genome sequence of Lewinella nigricans NBRC 102662.</title>
        <authorList>
            <person name="Wang K."/>
        </authorList>
    </citation>
    <scope>NUCLEOTIDE SEQUENCE [LARGE SCALE GENOMIC DNA]</scope>
    <source>
        <strain evidence="1 2">NBRC 102662</strain>
    </source>
</reference>
<name>A0A2D0NEV8_FLAN2</name>
<dbReference type="Proteomes" id="UP000223913">
    <property type="component" value="Unassembled WGS sequence"/>
</dbReference>
<dbReference type="EMBL" id="PDUD01000012">
    <property type="protein sequence ID" value="PHN07032.1"/>
    <property type="molecule type" value="Genomic_DNA"/>
</dbReference>
<dbReference type="AlphaFoldDB" id="A0A2D0NEV8"/>
<evidence type="ECO:0000313" key="2">
    <source>
        <dbReference type="Proteomes" id="UP000223913"/>
    </source>
</evidence>
<organism evidence="1 2">
    <name type="scientific">Flavilitoribacter nigricans (strain ATCC 23147 / DSM 23189 / NBRC 102662 / NCIMB 1420 / SS-2)</name>
    <name type="common">Lewinella nigricans</name>
    <dbReference type="NCBI Taxonomy" id="1122177"/>
    <lineage>
        <taxon>Bacteria</taxon>
        <taxon>Pseudomonadati</taxon>
        <taxon>Bacteroidota</taxon>
        <taxon>Saprospiria</taxon>
        <taxon>Saprospirales</taxon>
        <taxon>Lewinellaceae</taxon>
        <taxon>Flavilitoribacter</taxon>
    </lineage>
</organism>